<dbReference type="Gene3D" id="3.30.40.10">
    <property type="entry name" value="Zinc/RING finger domain, C3HC4 (zinc finger)"/>
    <property type="match status" value="1"/>
</dbReference>
<evidence type="ECO:0000256" key="1">
    <source>
        <dbReference type="ARBA" id="ARBA00000900"/>
    </source>
</evidence>
<dbReference type="SUPFAM" id="SSF50891">
    <property type="entry name" value="Cyclophilin-like"/>
    <property type="match status" value="1"/>
</dbReference>
<dbReference type="PRINTS" id="PR00153">
    <property type="entry name" value="CSAPPISMRASE"/>
</dbReference>
<dbReference type="GO" id="GO:0071013">
    <property type="term" value="C:catalytic step 2 spliceosome"/>
    <property type="evidence" value="ECO:0007669"/>
    <property type="project" value="TreeGrafter"/>
</dbReference>
<comment type="caution">
    <text evidence="13">The sequence shown here is derived from an EMBL/GenBank/DDBJ whole genome shotgun (WGS) entry which is preliminary data.</text>
</comment>
<dbReference type="PANTHER" id="PTHR45625:SF1">
    <property type="entry name" value="RING-TYPE E3 UBIQUITIN-PROTEIN LIGASE PPIL2"/>
    <property type="match status" value="1"/>
</dbReference>
<comment type="function">
    <text evidence="3">May catalyze the cis-trans isomerization of proline imidic peptide bonds in oligopeptides thereby assisting the folding of proteins. May also function as a chaperone, playing a role in intracellular transport of proteins. May also have a protein ubiquitin ligase activity acting as an E3 ubiquitin protein ligase or as a ubiquitin-ubiquitin ligase promoting elongation of ubiquitin chains on proteins.</text>
</comment>
<evidence type="ECO:0000256" key="7">
    <source>
        <dbReference type="ARBA" id="ARBA00022679"/>
    </source>
</evidence>
<evidence type="ECO:0000259" key="12">
    <source>
        <dbReference type="PROSITE" id="PS51698"/>
    </source>
</evidence>
<reference evidence="13 14" key="1">
    <citation type="submission" date="2016-07" db="EMBL/GenBank/DDBJ databases">
        <title>Pervasive Adenine N6-methylation of Active Genes in Fungi.</title>
        <authorList>
            <consortium name="DOE Joint Genome Institute"/>
            <person name="Mondo S.J."/>
            <person name="Dannebaum R.O."/>
            <person name="Kuo R.C."/>
            <person name="Labutti K."/>
            <person name="Haridas S."/>
            <person name="Kuo A."/>
            <person name="Salamov A."/>
            <person name="Ahrendt S.R."/>
            <person name="Lipzen A."/>
            <person name="Sullivan W."/>
            <person name="Andreopoulos W.B."/>
            <person name="Clum A."/>
            <person name="Lindquist E."/>
            <person name="Daum C."/>
            <person name="Ramamoorthy G.K."/>
            <person name="Gryganskyi A."/>
            <person name="Culley D."/>
            <person name="Magnuson J.K."/>
            <person name="James T.Y."/>
            <person name="O'Malley M.A."/>
            <person name="Stajich J.E."/>
            <person name="Spatafora J.W."/>
            <person name="Visel A."/>
            <person name="Grigoriev I.V."/>
        </authorList>
    </citation>
    <scope>NUCLEOTIDE SEQUENCE [LARGE SCALE GENOMIC DNA]</scope>
    <source>
        <strain evidence="13 14">12-1054</strain>
    </source>
</reference>
<dbReference type="Gene3D" id="2.40.100.10">
    <property type="entry name" value="Cyclophilin-like"/>
    <property type="match status" value="1"/>
</dbReference>
<dbReference type="RefSeq" id="XP_040722482.1">
    <property type="nucleotide sequence ID" value="XM_040866236.1"/>
</dbReference>
<feature type="domain" description="PPIase cyclophilin-type" evidence="11">
    <location>
        <begin position="297"/>
        <end position="439"/>
    </location>
</feature>
<dbReference type="GO" id="GO:0006457">
    <property type="term" value="P:protein folding"/>
    <property type="evidence" value="ECO:0007669"/>
    <property type="project" value="InterPro"/>
</dbReference>
<protein>
    <recommendedName>
        <fullName evidence="6">RING-type E3 ubiquitin transferase</fullName>
        <ecNumber evidence="6">2.3.2.27</ecNumber>
    </recommendedName>
</protein>
<keyword evidence="9" id="KW-0539">Nucleus</keyword>
<evidence type="ECO:0000256" key="9">
    <source>
        <dbReference type="ARBA" id="ARBA00023242"/>
    </source>
</evidence>
<dbReference type="InterPro" id="IPR013083">
    <property type="entry name" value="Znf_RING/FYVE/PHD"/>
</dbReference>
<dbReference type="InterPro" id="IPR003613">
    <property type="entry name" value="Ubox_domain"/>
</dbReference>
<evidence type="ECO:0000256" key="8">
    <source>
        <dbReference type="ARBA" id="ARBA00022786"/>
    </source>
</evidence>
<dbReference type="InterPro" id="IPR026951">
    <property type="entry name" value="PPIL2_U-box_dom"/>
</dbReference>
<feature type="region of interest" description="Disordered" evidence="10">
    <location>
        <begin position="512"/>
        <end position="531"/>
    </location>
</feature>
<keyword evidence="7" id="KW-0808">Transferase</keyword>
<comment type="subcellular location">
    <subcellularLocation>
        <location evidence="4">Nucleus</location>
    </subcellularLocation>
</comment>
<dbReference type="FunFam" id="3.30.40.10:FF:000079">
    <property type="entry name" value="Peptidyl-prolyl cis-trans isomerase 2"/>
    <property type="match status" value="1"/>
</dbReference>
<evidence type="ECO:0000256" key="4">
    <source>
        <dbReference type="ARBA" id="ARBA00004123"/>
    </source>
</evidence>
<dbReference type="SMART" id="SM00504">
    <property type="entry name" value="Ubox"/>
    <property type="match status" value="1"/>
</dbReference>
<evidence type="ECO:0000313" key="14">
    <source>
        <dbReference type="Proteomes" id="UP000193685"/>
    </source>
</evidence>
<comment type="catalytic activity">
    <reaction evidence="1">
        <text>S-ubiquitinyl-[E2 ubiquitin-conjugating enzyme]-L-cysteine + [acceptor protein]-L-lysine = [E2 ubiquitin-conjugating enzyme]-L-cysteine + N(6)-ubiquitinyl-[acceptor protein]-L-lysine.</text>
        <dbReference type="EC" id="2.3.2.27"/>
    </reaction>
</comment>
<dbReference type="PANTHER" id="PTHR45625">
    <property type="entry name" value="PEPTIDYL-PROLYL CIS-TRANS ISOMERASE-RELATED"/>
    <property type="match status" value="1"/>
</dbReference>
<sequence>MGKNTDKLYVTQSESSGVLGKHSSSSGIATKKTASKYRKLPFYYCALTLQPWEHPVCHVDEQGQATLFDLLAIVPWLAKKGSNPATGKPLDAKSLVKLNFSKNDEDDFCDPVTMKVFNDHTHIAAVKTTGNVYAYETIETLNYKTKSYKDLLTDEPFTKADVIIIQDPHSLGAQMDLTAVQQSQVEGSSKLKQSAVGESASQREKKVEEAKLALQRFRTQAEQPTKAAKVTATAPIVSKPETRLANYSTGMTAAAFTNSGMSVSTAVDRAELAEADWLLKPRKVKIKGLGVIRTNFGSLDIELDPEFAPKAVYNFVKLAKQGYYDGVSFHRNIPGFMVQGGDPTGRGTGGTSIFGKEFETETLGTASHSERGRLSMANKGPNTNSSQFFITYEPCTHLDKKHTLFGRVIGHFETLDLLERVPSPNGKPQDSIIMETVEILVDPFEEYLAKEKRKAEWAAQKKQVTEDDLQTWTNKPAQSSHVSAAALKQRTDKADSQVGKYMKIDAVEVADDAAPPAKKVKRSGFGNFSGW</sequence>
<dbReference type="GO" id="GO:0000209">
    <property type="term" value="P:protein polyubiquitination"/>
    <property type="evidence" value="ECO:0007669"/>
    <property type="project" value="TreeGrafter"/>
</dbReference>
<dbReference type="PROSITE" id="PS50072">
    <property type="entry name" value="CSA_PPIASE_2"/>
    <property type="match status" value="1"/>
</dbReference>
<dbReference type="PROSITE" id="PS00170">
    <property type="entry name" value="CSA_PPIASE_1"/>
    <property type="match status" value="1"/>
</dbReference>
<dbReference type="Pfam" id="PF00160">
    <property type="entry name" value="Pro_isomerase"/>
    <property type="match status" value="1"/>
</dbReference>
<dbReference type="PROSITE" id="PS51698">
    <property type="entry name" value="U_BOX"/>
    <property type="match status" value="1"/>
</dbReference>
<evidence type="ECO:0000256" key="2">
    <source>
        <dbReference type="ARBA" id="ARBA00000971"/>
    </source>
</evidence>
<dbReference type="InterPro" id="IPR002130">
    <property type="entry name" value="Cyclophilin-type_PPIase_dom"/>
</dbReference>
<dbReference type="GeneID" id="63782835"/>
<evidence type="ECO:0000313" key="13">
    <source>
        <dbReference type="EMBL" id="ORY76029.1"/>
    </source>
</evidence>
<evidence type="ECO:0000256" key="10">
    <source>
        <dbReference type="SAM" id="MobiDB-lite"/>
    </source>
</evidence>
<keyword evidence="14" id="KW-1185">Reference proteome</keyword>
<dbReference type="AlphaFoldDB" id="A0A1Y2EWR8"/>
<dbReference type="CDD" id="cd16663">
    <property type="entry name" value="RING-Ubox_PPIL2"/>
    <property type="match status" value="1"/>
</dbReference>
<name>A0A1Y2EWR8_PROLT</name>
<dbReference type="OrthoDB" id="407558at2759"/>
<dbReference type="GO" id="GO:0003755">
    <property type="term" value="F:peptidyl-prolyl cis-trans isomerase activity"/>
    <property type="evidence" value="ECO:0007669"/>
    <property type="project" value="UniProtKB-EC"/>
</dbReference>
<gene>
    <name evidence="13" type="ORF">BCR37DRAFT_166845</name>
</gene>
<dbReference type="EC" id="2.3.2.27" evidence="6"/>
<keyword evidence="13" id="KW-0413">Isomerase</keyword>
<evidence type="ECO:0000259" key="11">
    <source>
        <dbReference type="PROSITE" id="PS50072"/>
    </source>
</evidence>
<dbReference type="Proteomes" id="UP000193685">
    <property type="component" value="Unassembled WGS sequence"/>
</dbReference>
<feature type="domain" description="U-box" evidence="12">
    <location>
        <begin position="38"/>
        <end position="115"/>
    </location>
</feature>
<accession>A0A1Y2EWR8</accession>
<dbReference type="InterPro" id="IPR029000">
    <property type="entry name" value="Cyclophilin-like_dom_sf"/>
</dbReference>
<dbReference type="OMA" id="NFIKHCA"/>
<dbReference type="GO" id="GO:0061630">
    <property type="term" value="F:ubiquitin protein ligase activity"/>
    <property type="evidence" value="ECO:0007669"/>
    <property type="project" value="UniProtKB-EC"/>
</dbReference>
<proteinExistence type="inferred from homology"/>
<dbReference type="EMBL" id="MCFI01000024">
    <property type="protein sequence ID" value="ORY76029.1"/>
    <property type="molecule type" value="Genomic_DNA"/>
</dbReference>
<feature type="region of interest" description="Disordered" evidence="10">
    <location>
        <begin position="474"/>
        <end position="493"/>
    </location>
</feature>
<dbReference type="InterPro" id="IPR020892">
    <property type="entry name" value="Cyclophilin-type_PPIase_CS"/>
</dbReference>
<dbReference type="Pfam" id="PF04641">
    <property type="entry name" value="Rtf2"/>
    <property type="match status" value="1"/>
</dbReference>
<comment type="similarity">
    <text evidence="5">Belongs to the cyclophilin-type PPIase family. PPIL2 subfamily.</text>
</comment>
<comment type="catalytic activity">
    <reaction evidence="2">
        <text>[protein]-peptidylproline (omega=180) = [protein]-peptidylproline (omega=0)</text>
        <dbReference type="Rhea" id="RHEA:16237"/>
        <dbReference type="Rhea" id="RHEA-COMP:10747"/>
        <dbReference type="Rhea" id="RHEA-COMP:10748"/>
        <dbReference type="ChEBI" id="CHEBI:83833"/>
        <dbReference type="ChEBI" id="CHEBI:83834"/>
        <dbReference type="EC" id="5.2.1.8"/>
    </reaction>
</comment>
<keyword evidence="8" id="KW-0833">Ubl conjugation pathway</keyword>
<evidence type="ECO:0000256" key="3">
    <source>
        <dbReference type="ARBA" id="ARBA00003697"/>
    </source>
</evidence>
<evidence type="ECO:0000256" key="6">
    <source>
        <dbReference type="ARBA" id="ARBA00012483"/>
    </source>
</evidence>
<dbReference type="STRING" id="56484.A0A1Y2EWR8"/>
<dbReference type="SUPFAM" id="SSF57850">
    <property type="entry name" value="RING/U-box"/>
    <property type="match status" value="1"/>
</dbReference>
<organism evidence="13 14">
    <name type="scientific">Protomyces lactucae-debilis</name>
    <dbReference type="NCBI Taxonomy" id="2754530"/>
    <lineage>
        <taxon>Eukaryota</taxon>
        <taxon>Fungi</taxon>
        <taxon>Dikarya</taxon>
        <taxon>Ascomycota</taxon>
        <taxon>Taphrinomycotina</taxon>
        <taxon>Taphrinomycetes</taxon>
        <taxon>Taphrinales</taxon>
        <taxon>Protomycetaceae</taxon>
        <taxon>Protomyces</taxon>
    </lineage>
</organism>
<dbReference type="InterPro" id="IPR044666">
    <property type="entry name" value="Cyclophilin_A-like"/>
</dbReference>
<evidence type="ECO:0000256" key="5">
    <source>
        <dbReference type="ARBA" id="ARBA00007930"/>
    </source>
</evidence>